<keyword evidence="3" id="KW-1185">Reference proteome</keyword>
<evidence type="ECO:0000313" key="3">
    <source>
        <dbReference type="Proteomes" id="UP001066276"/>
    </source>
</evidence>
<dbReference type="EMBL" id="JANPWB010000005">
    <property type="protein sequence ID" value="KAJ1188392.1"/>
    <property type="molecule type" value="Genomic_DNA"/>
</dbReference>
<gene>
    <name evidence="2" type="ORF">NDU88_005153</name>
</gene>
<dbReference type="Proteomes" id="UP001066276">
    <property type="component" value="Chromosome 3_1"/>
</dbReference>
<reference evidence="2" key="1">
    <citation type="journal article" date="2022" name="bioRxiv">
        <title>Sequencing and chromosome-scale assembly of the giantPleurodeles waltlgenome.</title>
        <authorList>
            <person name="Brown T."/>
            <person name="Elewa A."/>
            <person name="Iarovenko S."/>
            <person name="Subramanian E."/>
            <person name="Araus A.J."/>
            <person name="Petzold A."/>
            <person name="Susuki M."/>
            <person name="Suzuki K.-i.T."/>
            <person name="Hayashi T."/>
            <person name="Toyoda A."/>
            <person name="Oliveira C."/>
            <person name="Osipova E."/>
            <person name="Leigh N.D."/>
            <person name="Simon A."/>
            <person name="Yun M.H."/>
        </authorList>
    </citation>
    <scope>NUCLEOTIDE SEQUENCE</scope>
    <source>
        <strain evidence="2">20211129_DDA</strain>
        <tissue evidence="2">Liver</tissue>
    </source>
</reference>
<proteinExistence type="predicted"/>
<sequence>MPKAPQEARAAQRRYGHVPCYGTAATTRPLLTYDPAQRRVLSRWECGGERRALLRNFSSNEKRSSLSVAGQGPVGPEEWEWPEQLGRRGGSSASWKDTPATSFCLCRHVDWRWRR</sequence>
<organism evidence="2 3">
    <name type="scientific">Pleurodeles waltl</name>
    <name type="common">Iberian ribbed newt</name>
    <dbReference type="NCBI Taxonomy" id="8319"/>
    <lineage>
        <taxon>Eukaryota</taxon>
        <taxon>Metazoa</taxon>
        <taxon>Chordata</taxon>
        <taxon>Craniata</taxon>
        <taxon>Vertebrata</taxon>
        <taxon>Euteleostomi</taxon>
        <taxon>Amphibia</taxon>
        <taxon>Batrachia</taxon>
        <taxon>Caudata</taxon>
        <taxon>Salamandroidea</taxon>
        <taxon>Salamandridae</taxon>
        <taxon>Pleurodelinae</taxon>
        <taxon>Pleurodeles</taxon>
    </lineage>
</organism>
<protein>
    <submittedName>
        <fullName evidence="2">Uncharacterized protein</fullName>
    </submittedName>
</protein>
<evidence type="ECO:0000256" key="1">
    <source>
        <dbReference type="SAM" id="MobiDB-lite"/>
    </source>
</evidence>
<evidence type="ECO:0000313" key="2">
    <source>
        <dbReference type="EMBL" id="KAJ1188392.1"/>
    </source>
</evidence>
<dbReference type="AlphaFoldDB" id="A0AAV7UH80"/>
<accession>A0AAV7UH80</accession>
<comment type="caution">
    <text evidence="2">The sequence shown here is derived from an EMBL/GenBank/DDBJ whole genome shotgun (WGS) entry which is preliminary data.</text>
</comment>
<feature type="region of interest" description="Disordered" evidence="1">
    <location>
        <begin position="60"/>
        <end position="79"/>
    </location>
</feature>
<name>A0AAV7UH80_PLEWA</name>